<dbReference type="PROSITE" id="PS00211">
    <property type="entry name" value="ABC_TRANSPORTER_1"/>
    <property type="match status" value="1"/>
</dbReference>
<evidence type="ECO:0000259" key="5">
    <source>
        <dbReference type="PROSITE" id="PS50893"/>
    </source>
</evidence>
<evidence type="ECO:0000313" key="7">
    <source>
        <dbReference type="Proteomes" id="UP001500503"/>
    </source>
</evidence>
<dbReference type="NCBIfam" id="TIGR01727">
    <property type="entry name" value="oligo_HPY"/>
    <property type="match status" value="1"/>
</dbReference>
<dbReference type="InterPro" id="IPR003593">
    <property type="entry name" value="AAA+_ATPase"/>
</dbReference>
<name>A0ABP8QV11_9ACTN</name>
<feature type="domain" description="ABC transporter" evidence="5">
    <location>
        <begin position="11"/>
        <end position="260"/>
    </location>
</feature>
<keyword evidence="2" id="KW-0813">Transport</keyword>
<sequence length="336" mass="37261">MSTETEREELLRVENLRKYFPIRGGVLRRHQGDIRAVDGVNFTLNAGETLSVVGESGCGKSTTGRMIVRLLEPTGGRILYRGEDLTAAQGGRLRALRREIQIMFQDPHSSLSPRMTVHDIVAEPLRVHGLYRDGGPARVRELLDLVGLSAEYENRYAHEFSGGQRQRVGLARALALDPKLLVLDEPVSALDVSIRAQVVNQMRRLQRTLGLAYVFISHDLSIVRHISHRIAVMYLGTIVEIGTRDQVFTAPRHPYTRALLSAIPVPDPELRGERERITLTGDVPDPSDPPSGCRFRTRCWKAQDVCATETPALTGRTGDGHASACHFPDNEVAVVP</sequence>
<evidence type="ECO:0000256" key="1">
    <source>
        <dbReference type="ARBA" id="ARBA00005417"/>
    </source>
</evidence>
<proteinExistence type="inferred from homology"/>
<keyword evidence="3" id="KW-0547">Nucleotide-binding</keyword>
<accession>A0ABP8QV11</accession>
<dbReference type="PANTHER" id="PTHR43776">
    <property type="entry name" value="TRANSPORT ATP-BINDING PROTEIN"/>
    <property type="match status" value="1"/>
</dbReference>
<keyword evidence="4 6" id="KW-0067">ATP-binding</keyword>
<reference evidence="7" key="1">
    <citation type="journal article" date="2019" name="Int. J. Syst. Evol. Microbiol.">
        <title>The Global Catalogue of Microorganisms (GCM) 10K type strain sequencing project: providing services to taxonomists for standard genome sequencing and annotation.</title>
        <authorList>
            <consortium name="The Broad Institute Genomics Platform"/>
            <consortium name="The Broad Institute Genome Sequencing Center for Infectious Disease"/>
            <person name="Wu L."/>
            <person name="Ma J."/>
        </authorList>
    </citation>
    <scope>NUCLEOTIDE SEQUENCE [LARGE SCALE GENOMIC DNA]</scope>
    <source>
        <strain evidence="7">JCM 17933</strain>
    </source>
</reference>
<dbReference type="InterPro" id="IPR017871">
    <property type="entry name" value="ABC_transporter-like_CS"/>
</dbReference>
<dbReference type="PANTHER" id="PTHR43776:SF7">
    <property type="entry name" value="D,D-DIPEPTIDE TRANSPORT ATP-BINDING PROTEIN DDPF-RELATED"/>
    <property type="match status" value="1"/>
</dbReference>
<dbReference type="SUPFAM" id="SSF52540">
    <property type="entry name" value="P-loop containing nucleoside triphosphate hydrolases"/>
    <property type="match status" value="1"/>
</dbReference>
<dbReference type="RefSeq" id="WP_345471747.1">
    <property type="nucleotide sequence ID" value="NZ_BAABHF010000045.1"/>
</dbReference>
<dbReference type="Gene3D" id="3.40.50.300">
    <property type="entry name" value="P-loop containing nucleotide triphosphate hydrolases"/>
    <property type="match status" value="1"/>
</dbReference>
<evidence type="ECO:0000256" key="4">
    <source>
        <dbReference type="ARBA" id="ARBA00022840"/>
    </source>
</evidence>
<comment type="similarity">
    <text evidence="1">Belongs to the ABC transporter superfamily.</text>
</comment>
<evidence type="ECO:0000256" key="3">
    <source>
        <dbReference type="ARBA" id="ARBA00022741"/>
    </source>
</evidence>
<keyword evidence="7" id="KW-1185">Reference proteome</keyword>
<dbReference type="InterPro" id="IPR027417">
    <property type="entry name" value="P-loop_NTPase"/>
</dbReference>
<dbReference type="Pfam" id="PF00005">
    <property type="entry name" value="ABC_tran"/>
    <property type="match status" value="1"/>
</dbReference>
<dbReference type="GO" id="GO:0005524">
    <property type="term" value="F:ATP binding"/>
    <property type="evidence" value="ECO:0007669"/>
    <property type="project" value="UniProtKB-KW"/>
</dbReference>
<dbReference type="EMBL" id="BAABHF010000045">
    <property type="protein sequence ID" value="GAA4510398.1"/>
    <property type="molecule type" value="Genomic_DNA"/>
</dbReference>
<dbReference type="Pfam" id="PF08352">
    <property type="entry name" value="oligo_HPY"/>
    <property type="match status" value="1"/>
</dbReference>
<dbReference type="Proteomes" id="UP001500503">
    <property type="component" value="Unassembled WGS sequence"/>
</dbReference>
<protein>
    <submittedName>
        <fullName evidence="6">Dipeptide ABC transporter ATP-binding protein</fullName>
    </submittedName>
</protein>
<comment type="caution">
    <text evidence="6">The sequence shown here is derived from an EMBL/GenBank/DDBJ whole genome shotgun (WGS) entry which is preliminary data.</text>
</comment>
<organism evidence="6 7">
    <name type="scientific">Actinoallomurus oryzae</name>
    <dbReference type="NCBI Taxonomy" id="502180"/>
    <lineage>
        <taxon>Bacteria</taxon>
        <taxon>Bacillati</taxon>
        <taxon>Actinomycetota</taxon>
        <taxon>Actinomycetes</taxon>
        <taxon>Streptosporangiales</taxon>
        <taxon>Thermomonosporaceae</taxon>
        <taxon>Actinoallomurus</taxon>
    </lineage>
</organism>
<evidence type="ECO:0000256" key="2">
    <source>
        <dbReference type="ARBA" id="ARBA00022448"/>
    </source>
</evidence>
<dbReference type="CDD" id="cd03257">
    <property type="entry name" value="ABC_NikE_OppD_transporters"/>
    <property type="match status" value="1"/>
</dbReference>
<dbReference type="InterPro" id="IPR003439">
    <property type="entry name" value="ABC_transporter-like_ATP-bd"/>
</dbReference>
<dbReference type="PROSITE" id="PS50893">
    <property type="entry name" value="ABC_TRANSPORTER_2"/>
    <property type="match status" value="1"/>
</dbReference>
<gene>
    <name evidence="6" type="ORF">GCM10023191_073000</name>
</gene>
<dbReference type="InterPro" id="IPR050319">
    <property type="entry name" value="ABC_transp_ATP-bind"/>
</dbReference>
<evidence type="ECO:0000313" key="6">
    <source>
        <dbReference type="EMBL" id="GAA4510398.1"/>
    </source>
</evidence>
<dbReference type="InterPro" id="IPR013563">
    <property type="entry name" value="Oligopep_ABC_C"/>
</dbReference>
<dbReference type="SMART" id="SM00382">
    <property type="entry name" value="AAA"/>
    <property type="match status" value="1"/>
</dbReference>